<evidence type="ECO:0000256" key="1">
    <source>
        <dbReference type="ARBA" id="ARBA00022603"/>
    </source>
</evidence>
<dbReference type="Pfam" id="PF13649">
    <property type="entry name" value="Methyltransf_25"/>
    <property type="match status" value="1"/>
</dbReference>
<dbReference type="Proteomes" id="UP001600064">
    <property type="component" value="Unassembled WGS sequence"/>
</dbReference>
<keyword evidence="1" id="KW-0489">Methyltransferase</keyword>
<gene>
    <name evidence="4" type="ORF">VTJ83DRAFT_7577</name>
</gene>
<proteinExistence type="predicted"/>
<keyword evidence="5" id="KW-1185">Reference proteome</keyword>
<name>A0ABR4D688_9PEZI</name>
<evidence type="ECO:0000259" key="3">
    <source>
        <dbReference type="Pfam" id="PF13649"/>
    </source>
</evidence>
<dbReference type="InterPro" id="IPR023149">
    <property type="entry name" value="Trans_acon_MeTrfase_C"/>
</dbReference>
<dbReference type="PANTHER" id="PTHR43861">
    <property type="entry name" value="TRANS-ACONITATE 2-METHYLTRANSFERASE-RELATED"/>
    <property type="match status" value="1"/>
</dbReference>
<reference evidence="4 5" key="1">
    <citation type="journal article" date="2024" name="Commun. Biol.">
        <title>Comparative genomic analysis of thermophilic fungi reveals convergent evolutionary adaptations and gene losses.</title>
        <authorList>
            <person name="Steindorff A.S."/>
            <person name="Aguilar-Pontes M.V."/>
            <person name="Robinson A.J."/>
            <person name="Andreopoulos B."/>
            <person name="LaButti K."/>
            <person name="Kuo A."/>
            <person name="Mondo S."/>
            <person name="Riley R."/>
            <person name="Otillar R."/>
            <person name="Haridas S."/>
            <person name="Lipzen A."/>
            <person name="Grimwood J."/>
            <person name="Schmutz J."/>
            <person name="Clum A."/>
            <person name="Reid I.D."/>
            <person name="Moisan M.C."/>
            <person name="Butler G."/>
            <person name="Nguyen T.T.M."/>
            <person name="Dewar K."/>
            <person name="Conant G."/>
            <person name="Drula E."/>
            <person name="Henrissat B."/>
            <person name="Hansel C."/>
            <person name="Singer S."/>
            <person name="Hutchinson M.I."/>
            <person name="de Vries R.P."/>
            <person name="Natvig D.O."/>
            <person name="Powell A.J."/>
            <person name="Tsang A."/>
            <person name="Grigoriev I.V."/>
        </authorList>
    </citation>
    <scope>NUCLEOTIDE SEQUENCE [LARGE SCALE GENOMIC DNA]</scope>
    <source>
        <strain evidence="4 5">ATCC 22073</strain>
    </source>
</reference>
<feature type="domain" description="Methyltransferase" evidence="3">
    <location>
        <begin position="89"/>
        <end position="179"/>
    </location>
</feature>
<dbReference type="PANTHER" id="PTHR43861:SF1">
    <property type="entry name" value="TRANS-ACONITATE 2-METHYLTRANSFERASE"/>
    <property type="match status" value="1"/>
</dbReference>
<protein>
    <recommendedName>
        <fullName evidence="3">Methyltransferase domain-containing protein</fullName>
    </recommendedName>
</protein>
<dbReference type="Gene3D" id="1.10.150.290">
    <property type="entry name" value="S-adenosyl-L-methionine-dependent methyltransferases"/>
    <property type="match status" value="1"/>
</dbReference>
<dbReference type="InterPro" id="IPR041698">
    <property type="entry name" value="Methyltransf_25"/>
</dbReference>
<accession>A0ABR4D688</accession>
<evidence type="ECO:0000313" key="5">
    <source>
        <dbReference type="Proteomes" id="UP001600064"/>
    </source>
</evidence>
<comment type="caution">
    <text evidence="4">The sequence shown here is derived from an EMBL/GenBank/DDBJ whole genome shotgun (WGS) entry which is preliminary data.</text>
</comment>
<dbReference type="EMBL" id="JAZGUE010000007">
    <property type="protein sequence ID" value="KAL2265067.1"/>
    <property type="molecule type" value="Genomic_DNA"/>
</dbReference>
<dbReference type="GeneID" id="98129058"/>
<sequence length="324" mass="36815">MLVLPIHPSFWQFCRVPDAAQATLSLLRSQLPPFRALHPSRVMSTSSQAPDWSPQQYLLFQTPRNRPIHDLLTFLTTHRSTSKYSPTRIIDLGCGPGNSTSLLAPRFPNATITGVDSSPAMLATARITLPQVEFVQADAKEYEPPLGTDLVFSNAMFHWLRSRDRIPTVERLVKGLEPGKGVFAMQVPDNFDEPSHRAMRETAAVQGTVWSEYFAGSRSGDGDERPELDPIEPEMAWYDILQPLCRSVETWTTRYVHVLDGHRDIVEWVRGTGLQPFLNRLPPDQSVRDAFLQEYQRRLEAGYPRARDGKVLLGYPRRFLVAYR</sequence>
<dbReference type="SUPFAM" id="SSF53335">
    <property type="entry name" value="S-adenosyl-L-methionine-dependent methyltransferases"/>
    <property type="match status" value="1"/>
</dbReference>
<evidence type="ECO:0000256" key="2">
    <source>
        <dbReference type="ARBA" id="ARBA00022679"/>
    </source>
</evidence>
<keyword evidence="2" id="KW-0808">Transferase</keyword>
<organism evidence="4 5">
    <name type="scientific">Remersonia thermophila</name>
    <dbReference type="NCBI Taxonomy" id="72144"/>
    <lineage>
        <taxon>Eukaryota</taxon>
        <taxon>Fungi</taxon>
        <taxon>Dikarya</taxon>
        <taxon>Ascomycota</taxon>
        <taxon>Pezizomycotina</taxon>
        <taxon>Sordariomycetes</taxon>
        <taxon>Sordariomycetidae</taxon>
        <taxon>Sordariales</taxon>
        <taxon>Sordariales incertae sedis</taxon>
        <taxon>Remersonia</taxon>
    </lineage>
</organism>
<dbReference type="CDD" id="cd02440">
    <property type="entry name" value="AdoMet_MTases"/>
    <property type="match status" value="1"/>
</dbReference>
<evidence type="ECO:0000313" key="4">
    <source>
        <dbReference type="EMBL" id="KAL2265067.1"/>
    </source>
</evidence>
<dbReference type="Gene3D" id="3.40.50.150">
    <property type="entry name" value="Vaccinia Virus protein VP39"/>
    <property type="match status" value="1"/>
</dbReference>
<dbReference type="RefSeq" id="XP_070863794.1">
    <property type="nucleotide sequence ID" value="XM_071014414.1"/>
</dbReference>
<dbReference type="InterPro" id="IPR029063">
    <property type="entry name" value="SAM-dependent_MTases_sf"/>
</dbReference>